<feature type="transmembrane region" description="Helical" evidence="5">
    <location>
        <begin position="89"/>
        <end position="109"/>
    </location>
</feature>
<evidence type="ECO:0000256" key="5">
    <source>
        <dbReference type="SAM" id="Phobius"/>
    </source>
</evidence>
<feature type="transmembrane region" description="Helical" evidence="5">
    <location>
        <begin position="46"/>
        <end position="68"/>
    </location>
</feature>
<keyword evidence="7" id="KW-1185">Reference proteome</keyword>
<dbReference type="Proteomes" id="UP000232323">
    <property type="component" value="Unassembled WGS sequence"/>
</dbReference>
<dbReference type="GO" id="GO:0016020">
    <property type="term" value="C:membrane"/>
    <property type="evidence" value="ECO:0007669"/>
    <property type="project" value="UniProtKB-SubCell"/>
</dbReference>
<evidence type="ECO:0000313" key="6">
    <source>
        <dbReference type="EMBL" id="GAX75764.1"/>
    </source>
</evidence>
<reference evidence="6 7" key="1">
    <citation type="submission" date="2017-08" db="EMBL/GenBank/DDBJ databases">
        <title>Acidophilic green algal genome provides insights into adaptation to an acidic environment.</title>
        <authorList>
            <person name="Hirooka S."/>
            <person name="Hirose Y."/>
            <person name="Kanesaki Y."/>
            <person name="Higuchi S."/>
            <person name="Fujiwara T."/>
            <person name="Onuma R."/>
            <person name="Era A."/>
            <person name="Ohbayashi R."/>
            <person name="Uzuka A."/>
            <person name="Nozaki H."/>
            <person name="Yoshikawa H."/>
            <person name="Miyagishima S.Y."/>
        </authorList>
    </citation>
    <scope>NUCLEOTIDE SEQUENCE [LARGE SCALE GENOMIC DNA]</scope>
    <source>
        <strain evidence="6 7">NIES-2499</strain>
    </source>
</reference>
<comment type="caution">
    <text evidence="6">The sequence shown here is derived from an EMBL/GenBank/DDBJ whole genome shotgun (WGS) entry which is preliminary data.</text>
</comment>
<dbReference type="InterPro" id="IPR044772">
    <property type="entry name" value="NO3_transporter"/>
</dbReference>
<evidence type="ECO:0000256" key="1">
    <source>
        <dbReference type="ARBA" id="ARBA00004141"/>
    </source>
</evidence>
<accession>A0A250WY43</accession>
<gene>
    <name evidence="6" type="ORF">CEUSTIGMA_g3207.t1</name>
</gene>
<dbReference type="STRING" id="1157962.A0A250WY43"/>
<keyword evidence="2 5" id="KW-0812">Transmembrane</keyword>
<dbReference type="SUPFAM" id="SSF103473">
    <property type="entry name" value="MFS general substrate transporter"/>
    <property type="match status" value="1"/>
</dbReference>
<dbReference type="AlphaFoldDB" id="A0A250WY43"/>
<comment type="subcellular location">
    <subcellularLocation>
        <location evidence="1">Membrane</location>
        <topology evidence="1">Multi-pass membrane protein</topology>
    </subcellularLocation>
</comment>
<evidence type="ECO:0000256" key="2">
    <source>
        <dbReference type="ARBA" id="ARBA00022692"/>
    </source>
</evidence>
<evidence type="ECO:0000256" key="4">
    <source>
        <dbReference type="ARBA" id="ARBA00023136"/>
    </source>
</evidence>
<dbReference type="EMBL" id="BEGY01000013">
    <property type="protein sequence ID" value="GAX75764.1"/>
    <property type="molecule type" value="Genomic_DNA"/>
</dbReference>
<organism evidence="6 7">
    <name type="scientific">Chlamydomonas eustigma</name>
    <dbReference type="NCBI Taxonomy" id="1157962"/>
    <lineage>
        <taxon>Eukaryota</taxon>
        <taxon>Viridiplantae</taxon>
        <taxon>Chlorophyta</taxon>
        <taxon>core chlorophytes</taxon>
        <taxon>Chlorophyceae</taxon>
        <taxon>CS clade</taxon>
        <taxon>Chlamydomonadales</taxon>
        <taxon>Chlamydomonadaceae</taxon>
        <taxon>Chlamydomonas</taxon>
    </lineage>
</organism>
<dbReference type="InterPro" id="IPR036259">
    <property type="entry name" value="MFS_trans_sf"/>
</dbReference>
<sequence length="129" mass="14070">MGVGVTQIVMPALAEDMDHGSDLWVQLWSGADCGQHHRINYLYDQFGLTSLVTAGGLGVLFGLMNLFSRASGGMLSDLVAVPYGMRGRLWLLWVIQSLSGAFCIGMAYVNYSLRASIGLMIIFSIFCQQ</sequence>
<evidence type="ECO:0000256" key="3">
    <source>
        <dbReference type="ARBA" id="ARBA00022989"/>
    </source>
</evidence>
<dbReference type="Gene3D" id="1.20.1250.20">
    <property type="entry name" value="MFS general substrate transporter like domains"/>
    <property type="match status" value="1"/>
</dbReference>
<dbReference type="PANTHER" id="PTHR23515">
    <property type="entry name" value="HIGH-AFFINITY NITRATE TRANSPORTER 2.3"/>
    <property type="match status" value="1"/>
</dbReference>
<name>A0A250WY43_9CHLO</name>
<proteinExistence type="predicted"/>
<keyword evidence="4 5" id="KW-0472">Membrane</keyword>
<dbReference type="OrthoDB" id="434240at2759"/>
<evidence type="ECO:0000313" key="7">
    <source>
        <dbReference type="Proteomes" id="UP000232323"/>
    </source>
</evidence>
<keyword evidence="3 5" id="KW-1133">Transmembrane helix</keyword>
<dbReference type="GO" id="GO:0015112">
    <property type="term" value="F:nitrate transmembrane transporter activity"/>
    <property type="evidence" value="ECO:0007669"/>
    <property type="project" value="InterPro"/>
</dbReference>
<protein>
    <submittedName>
        <fullName evidence="6">Uncharacterized protein</fullName>
    </submittedName>
</protein>